<evidence type="ECO:0000313" key="9">
    <source>
        <dbReference type="Proteomes" id="UP000518904"/>
    </source>
</evidence>
<evidence type="ECO:0000256" key="7">
    <source>
        <dbReference type="PROSITE-ProRule" id="PRU01360"/>
    </source>
</evidence>
<organism evidence="8 9">
    <name type="scientific">Vibrio parahaemolyticus</name>
    <dbReference type="NCBI Taxonomy" id="670"/>
    <lineage>
        <taxon>Bacteria</taxon>
        <taxon>Pseudomonadati</taxon>
        <taxon>Pseudomonadota</taxon>
        <taxon>Gammaproteobacteria</taxon>
        <taxon>Vibrionales</taxon>
        <taxon>Vibrionaceae</taxon>
        <taxon>Vibrio</taxon>
    </lineage>
</organism>
<name>A0A7Y0XD23_VIBPH</name>
<dbReference type="Proteomes" id="UP000518904">
    <property type="component" value="Unassembled WGS sequence"/>
</dbReference>
<reference evidence="8 9" key="1">
    <citation type="submission" date="2020-04" db="EMBL/GenBank/DDBJ databases">
        <title>Whole-genome sequencing of Vibrio spp. from China reveals different genetic environments of blaCTX-M-14 among diverse lineages.</title>
        <authorList>
            <person name="Zheng Z."/>
            <person name="Ye L."/>
            <person name="Chen S."/>
        </authorList>
    </citation>
    <scope>NUCLEOTIDE SEQUENCE [LARGE SCALE GENOMIC DNA]</scope>
    <source>
        <strain evidence="8 9">Vb0551</strain>
    </source>
</reference>
<accession>A0A7Y0XD23</accession>
<evidence type="ECO:0000256" key="1">
    <source>
        <dbReference type="ARBA" id="ARBA00004571"/>
    </source>
</evidence>
<comment type="subcellular location">
    <subcellularLocation>
        <location evidence="1 7">Cell outer membrane</location>
        <topology evidence="1 7">Multi-pass membrane protein</topology>
    </subcellularLocation>
</comment>
<evidence type="ECO:0000313" key="8">
    <source>
        <dbReference type="EMBL" id="NMU84338.1"/>
    </source>
</evidence>
<keyword evidence="2 7" id="KW-0813">Transport</keyword>
<evidence type="ECO:0000256" key="5">
    <source>
        <dbReference type="ARBA" id="ARBA00023136"/>
    </source>
</evidence>
<dbReference type="AlphaFoldDB" id="A0A7Y0XD23"/>
<dbReference type="EMBL" id="JABCLB010001654">
    <property type="protein sequence ID" value="NMU84338.1"/>
    <property type="molecule type" value="Genomic_DNA"/>
</dbReference>
<dbReference type="Gene3D" id="2.40.170.20">
    <property type="entry name" value="TonB-dependent receptor, beta-barrel domain"/>
    <property type="match status" value="1"/>
</dbReference>
<evidence type="ECO:0000256" key="4">
    <source>
        <dbReference type="ARBA" id="ARBA00022692"/>
    </source>
</evidence>
<dbReference type="InterPro" id="IPR036942">
    <property type="entry name" value="Beta-barrel_TonB_sf"/>
</dbReference>
<feature type="non-terminal residue" evidence="8">
    <location>
        <position position="1"/>
    </location>
</feature>
<gene>
    <name evidence="8" type="ORF">HKB16_15730</name>
</gene>
<evidence type="ECO:0000256" key="3">
    <source>
        <dbReference type="ARBA" id="ARBA00022452"/>
    </source>
</evidence>
<keyword evidence="3 7" id="KW-1134">Transmembrane beta strand</keyword>
<keyword evidence="8" id="KW-0675">Receptor</keyword>
<dbReference type="SUPFAM" id="SSF56935">
    <property type="entry name" value="Porins"/>
    <property type="match status" value="1"/>
</dbReference>
<proteinExistence type="inferred from homology"/>
<protein>
    <submittedName>
        <fullName evidence="8">TonB-dependent receptor</fullName>
    </submittedName>
</protein>
<keyword evidence="5 7" id="KW-0472">Membrane</keyword>
<sequence length="68" mass="7853">SGAKYAVDSYFVANAGVDYDLPFGTLSFAVENLFNEDYMTAYAQSERNNSRYYNAPGRRFHLNYEVKY</sequence>
<evidence type="ECO:0000256" key="6">
    <source>
        <dbReference type="ARBA" id="ARBA00023237"/>
    </source>
</evidence>
<evidence type="ECO:0000256" key="2">
    <source>
        <dbReference type="ARBA" id="ARBA00022448"/>
    </source>
</evidence>
<keyword evidence="6 7" id="KW-0998">Cell outer membrane</keyword>
<dbReference type="InterPro" id="IPR039426">
    <property type="entry name" value="TonB-dep_rcpt-like"/>
</dbReference>
<dbReference type="PROSITE" id="PS52016">
    <property type="entry name" value="TONB_DEPENDENT_REC_3"/>
    <property type="match status" value="1"/>
</dbReference>
<comment type="similarity">
    <text evidence="7">Belongs to the TonB-dependent receptor family.</text>
</comment>
<dbReference type="GO" id="GO:0009279">
    <property type="term" value="C:cell outer membrane"/>
    <property type="evidence" value="ECO:0007669"/>
    <property type="project" value="UniProtKB-SubCell"/>
</dbReference>
<comment type="caution">
    <text evidence="8">The sequence shown here is derived from an EMBL/GenBank/DDBJ whole genome shotgun (WGS) entry which is preliminary data.</text>
</comment>
<keyword evidence="4 7" id="KW-0812">Transmembrane</keyword>